<evidence type="ECO:0000259" key="8">
    <source>
        <dbReference type="Pfam" id="PF25954"/>
    </source>
</evidence>
<evidence type="ECO:0000256" key="2">
    <source>
        <dbReference type="ARBA" id="ARBA00022448"/>
    </source>
</evidence>
<evidence type="ECO:0000256" key="3">
    <source>
        <dbReference type="ARBA" id="ARBA00022833"/>
    </source>
</evidence>
<dbReference type="GO" id="GO:0046914">
    <property type="term" value="F:transition metal ion binding"/>
    <property type="evidence" value="ECO:0007669"/>
    <property type="project" value="TreeGrafter"/>
</dbReference>
<keyword evidence="2" id="KW-0813">Transport</keyword>
<dbReference type="GO" id="GO:0060003">
    <property type="term" value="P:copper ion export"/>
    <property type="evidence" value="ECO:0007669"/>
    <property type="project" value="TreeGrafter"/>
</dbReference>
<comment type="similarity">
    <text evidence="1">Belongs to the membrane fusion protein (MFP) (TC 8.A.1) family.</text>
</comment>
<accession>A0A1L8CNC8</accession>
<feature type="chain" id="PRO_5012205535" evidence="7">
    <location>
        <begin position="22"/>
        <end position="412"/>
    </location>
</feature>
<evidence type="ECO:0000256" key="7">
    <source>
        <dbReference type="SAM" id="SignalP"/>
    </source>
</evidence>
<evidence type="ECO:0000256" key="4">
    <source>
        <dbReference type="ARBA" id="ARBA00043263"/>
    </source>
</evidence>
<name>A0A1L8CNC8_9PROT</name>
<dbReference type="SUPFAM" id="SSF111369">
    <property type="entry name" value="HlyD-like secretion proteins"/>
    <property type="match status" value="1"/>
</dbReference>
<feature type="signal peptide" evidence="7">
    <location>
        <begin position="1"/>
        <end position="21"/>
    </location>
</feature>
<dbReference type="PANTHER" id="PTHR30097">
    <property type="entry name" value="CATION EFFLUX SYSTEM PROTEIN CUSB"/>
    <property type="match status" value="1"/>
</dbReference>
<evidence type="ECO:0000313" key="11">
    <source>
        <dbReference type="EMBL" id="GAV20407.1"/>
    </source>
</evidence>
<dbReference type="Gene3D" id="2.40.420.20">
    <property type="match status" value="1"/>
</dbReference>
<keyword evidence="12" id="KW-1185">Reference proteome</keyword>
<dbReference type="Pfam" id="PF25975">
    <property type="entry name" value="CzcB_C"/>
    <property type="match status" value="1"/>
</dbReference>
<feature type="domain" description="CusB-like beta-barrel" evidence="8">
    <location>
        <begin position="256"/>
        <end position="331"/>
    </location>
</feature>
<dbReference type="OrthoDB" id="5290559at2"/>
<dbReference type="GO" id="GO:0016020">
    <property type="term" value="C:membrane"/>
    <property type="evidence" value="ECO:0007669"/>
    <property type="project" value="InterPro"/>
</dbReference>
<dbReference type="EMBL" id="BDFD01000010">
    <property type="protein sequence ID" value="GAV20407.1"/>
    <property type="molecule type" value="Genomic_DNA"/>
</dbReference>
<dbReference type="InterPro" id="IPR006143">
    <property type="entry name" value="RND_pump_MFP"/>
</dbReference>
<dbReference type="AlphaFoldDB" id="A0A1L8CNC8"/>
<evidence type="ECO:0000259" key="9">
    <source>
        <dbReference type="Pfam" id="PF25973"/>
    </source>
</evidence>
<dbReference type="PANTHER" id="PTHR30097:SF4">
    <property type="entry name" value="SLR6042 PROTEIN"/>
    <property type="match status" value="1"/>
</dbReference>
<evidence type="ECO:0000259" key="10">
    <source>
        <dbReference type="Pfam" id="PF25975"/>
    </source>
</evidence>
<comment type="caution">
    <text evidence="11">The sequence shown here is derived from an EMBL/GenBank/DDBJ whole genome shotgun (WGS) entry which is preliminary data.</text>
</comment>
<organism evidence="11 12">
    <name type="scientific">Mariprofundus micogutta</name>
    <dbReference type="NCBI Taxonomy" id="1921010"/>
    <lineage>
        <taxon>Bacteria</taxon>
        <taxon>Pseudomonadati</taxon>
        <taxon>Pseudomonadota</taxon>
        <taxon>Candidatius Mariprofundia</taxon>
        <taxon>Mariprofundales</taxon>
        <taxon>Mariprofundaceae</taxon>
        <taxon>Mariprofundus</taxon>
    </lineage>
</organism>
<dbReference type="Pfam" id="PF25973">
    <property type="entry name" value="BSH_CzcB"/>
    <property type="match status" value="1"/>
</dbReference>
<proteinExistence type="inferred from homology"/>
<dbReference type="GO" id="GO:0022857">
    <property type="term" value="F:transmembrane transporter activity"/>
    <property type="evidence" value="ECO:0007669"/>
    <property type="project" value="InterPro"/>
</dbReference>
<evidence type="ECO:0000256" key="1">
    <source>
        <dbReference type="ARBA" id="ARBA00009477"/>
    </source>
</evidence>
<evidence type="ECO:0000313" key="12">
    <source>
        <dbReference type="Proteomes" id="UP000231632"/>
    </source>
</evidence>
<dbReference type="GO" id="GO:0015679">
    <property type="term" value="P:plasma membrane copper ion transport"/>
    <property type="evidence" value="ECO:0007669"/>
    <property type="project" value="TreeGrafter"/>
</dbReference>
<dbReference type="FunFam" id="2.40.420.20:FF:000006">
    <property type="entry name" value="RND family efflux transporter MFP subunit"/>
    <property type="match status" value="1"/>
</dbReference>
<gene>
    <name evidence="11" type="ORF">MMIC_P1372</name>
</gene>
<dbReference type="GO" id="GO:0046686">
    <property type="term" value="P:response to cadmium ion"/>
    <property type="evidence" value="ECO:0007669"/>
    <property type="project" value="UniProtKB-KW"/>
</dbReference>
<dbReference type="GO" id="GO:0030288">
    <property type="term" value="C:outer membrane-bounded periplasmic space"/>
    <property type="evidence" value="ECO:0007669"/>
    <property type="project" value="TreeGrafter"/>
</dbReference>
<dbReference type="Gene3D" id="2.40.30.170">
    <property type="match status" value="1"/>
</dbReference>
<keyword evidence="7" id="KW-0732">Signal</keyword>
<feature type="domain" description="CzcB-like C-terminal circularly permuted SH3-like" evidence="10">
    <location>
        <begin position="340"/>
        <end position="398"/>
    </location>
</feature>
<dbReference type="NCBIfam" id="TIGR01730">
    <property type="entry name" value="RND_mfp"/>
    <property type="match status" value="1"/>
</dbReference>
<reference evidence="11 12" key="1">
    <citation type="journal article" date="2017" name="Arch. Microbiol.">
        <title>Mariprofundus micogutta sp. nov., a novel iron-oxidizing zetaproteobacterium isolated from a deep-sea hydrothermal field at the Bayonnaise knoll of the Izu-Ogasawara arc, and a description of Mariprofundales ord. nov. and Zetaproteobacteria classis nov.</title>
        <authorList>
            <person name="Makita H."/>
            <person name="Tanaka E."/>
            <person name="Mitsunobu S."/>
            <person name="Miyazaki M."/>
            <person name="Nunoura T."/>
            <person name="Uematsu K."/>
            <person name="Takaki Y."/>
            <person name="Nishi S."/>
            <person name="Shimamura S."/>
            <person name="Takai K."/>
        </authorList>
    </citation>
    <scope>NUCLEOTIDE SEQUENCE [LARGE SCALE GENOMIC DNA]</scope>
    <source>
        <strain evidence="11 12">ET2</strain>
    </source>
</reference>
<dbReference type="InterPro" id="IPR058649">
    <property type="entry name" value="CzcB_C"/>
</dbReference>
<comment type="function">
    <text evidence="5">CzcA and CzcB together would act in zinc efflux nearly as effectively as the complete czc efflux system (CzcABC). The CzcB protein is thought to funnel zinc cations to the CzcA transport protein.</text>
</comment>
<keyword evidence="3" id="KW-0862">Zinc</keyword>
<evidence type="ECO:0000256" key="5">
    <source>
        <dbReference type="ARBA" id="ARBA00058766"/>
    </source>
</evidence>
<evidence type="ECO:0000256" key="6">
    <source>
        <dbReference type="SAM" id="MobiDB-lite"/>
    </source>
</evidence>
<dbReference type="Gene3D" id="1.10.287.470">
    <property type="entry name" value="Helix hairpin bin"/>
    <property type="match status" value="1"/>
</dbReference>
<dbReference type="RefSeq" id="WP_083530489.1">
    <property type="nucleotide sequence ID" value="NZ_BDFD01000010.1"/>
</dbReference>
<feature type="compositionally biased region" description="Basic and acidic residues" evidence="6">
    <location>
        <begin position="23"/>
        <end position="58"/>
    </location>
</feature>
<dbReference type="InterPro" id="IPR058647">
    <property type="entry name" value="BSH_CzcB-like"/>
</dbReference>
<dbReference type="InterPro" id="IPR051909">
    <property type="entry name" value="MFP_Cation_Efflux"/>
</dbReference>
<sequence length="412" mass="44686">MKTLIALITTLALFMSAPAIAEDHGHEEAEHAHEKHGDHKEDGHDNEKRDAHGEHGGHAGENGSVKLTPAQIKQAGIESQVIQRRKKVQTINAPGGVDFNAYKLADITTLVDGAIHARHVRLGDEVKKGQKLVTLTSSALAQSEAGYLRAEAEHRKSKLDLKRIEGLAKEKIVSQARLQQATSIHQAAHANLAAARASLSSYGLSGKKIDALIRSRQYGQLTLYAPSSGTIVADDFRIGQHIAAGTRLMQVVDESTVWVEVKLSQSQMGGIATGRSAVVSTKDNAKHYKARVINVHHQLDEKTRTVGVRLEVQNPEDALHPGMFVSAEIETDSAEESLLLPENAIQRQGSELIVFVEEEPGHFERREVRVGKPGMGFVPVLEGVKEGESVVVKGAFVLASELAKSGFEVHNH</sequence>
<feature type="region of interest" description="Disordered" evidence="6">
    <location>
        <begin position="23"/>
        <end position="65"/>
    </location>
</feature>
<protein>
    <submittedName>
        <fullName evidence="11">Membrane fusion protein, cobalt-zinc-cadmium efflux system</fullName>
    </submittedName>
</protein>
<dbReference type="Pfam" id="PF25954">
    <property type="entry name" value="Beta-barrel_RND_2"/>
    <property type="match status" value="1"/>
</dbReference>
<dbReference type="STRING" id="1921010.MMIC_P1372"/>
<dbReference type="FunFam" id="2.40.30.170:FF:000010">
    <property type="entry name" value="Efflux RND transporter periplasmic adaptor subunit"/>
    <property type="match status" value="1"/>
</dbReference>
<keyword evidence="4" id="KW-0105">Cadmium resistance</keyword>
<dbReference type="InterPro" id="IPR058792">
    <property type="entry name" value="Beta-barrel_RND_2"/>
</dbReference>
<feature type="domain" description="CzcB-like barrel-sandwich hybrid" evidence="9">
    <location>
        <begin position="104"/>
        <end position="253"/>
    </location>
</feature>
<dbReference type="Proteomes" id="UP000231632">
    <property type="component" value="Unassembled WGS sequence"/>
</dbReference>